<organism evidence="3 4">
    <name type="scientific">Helicobacter ganmani</name>
    <dbReference type="NCBI Taxonomy" id="60246"/>
    <lineage>
        <taxon>Bacteria</taxon>
        <taxon>Pseudomonadati</taxon>
        <taxon>Campylobacterota</taxon>
        <taxon>Epsilonproteobacteria</taxon>
        <taxon>Campylobacterales</taxon>
        <taxon>Helicobacteraceae</taxon>
        <taxon>Helicobacter</taxon>
    </lineage>
</organism>
<evidence type="ECO:0000256" key="2">
    <source>
        <dbReference type="RuleBase" id="RU363015"/>
    </source>
</evidence>
<dbReference type="EMBL" id="NXLS01000002">
    <property type="protein sequence ID" value="RDU63849.1"/>
    <property type="molecule type" value="Genomic_DNA"/>
</dbReference>
<dbReference type="Proteomes" id="UP000256650">
    <property type="component" value="Unassembled WGS sequence"/>
</dbReference>
<evidence type="ECO:0000313" key="4">
    <source>
        <dbReference type="Proteomes" id="UP000256650"/>
    </source>
</evidence>
<dbReference type="SUPFAM" id="SSF102405">
    <property type="entry name" value="MCP/YpsA-like"/>
    <property type="match status" value="1"/>
</dbReference>
<dbReference type="NCBIfam" id="TIGR00730">
    <property type="entry name" value="Rossman fold protein, TIGR00730 family"/>
    <property type="match status" value="1"/>
</dbReference>
<sequence>MDLSALKAEIKEGLKTLENLDNIVTIFGGARVSCESKAYQSIMKLAQKLGAKGYSIMTGGGPGIMEAANRGLIQYKKTQSLMSPSASLKNHSVVSIGLNIQLPHEQQMNPYVEVPLKFQNFFSRKIVFNYNSTAFIVAVGGFGTLDELSEVLVLIATGKHKRIPIILYGKDYWRGFMQWLKCTMLKEGVISKKELELIQIANKPKKVLKILKKYQN</sequence>
<dbReference type="GeneID" id="82535300"/>
<comment type="caution">
    <text evidence="3">The sequence shown here is derived from an EMBL/GenBank/DDBJ whole genome shotgun (WGS) entry which is preliminary data.</text>
</comment>
<keyword evidence="2" id="KW-0378">Hydrolase</keyword>
<proteinExistence type="inferred from homology"/>
<dbReference type="OrthoDB" id="9801098at2"/>
<dbReference type="PANTHER" id="PTHR43393">
    <property type="entry name" value="CYTOKININ RIBOSIDE 5'-MONOPHOSPHATE PHOSPHORIBOHYDROLASE"/>
    <property type="match status" value="1"/>
</dbReference>
<evidence type="ECO:0000313" key="3">
    <source>
        <dbReference type="EMBL" id="RDU63849.1"/>
    </source>
</evidence>
<keyword evidence="2" id="KW-0203">Cytokinin biosynthesis</keyword>
<protein>
    <recommendedName>
        <fullName evidence="2">Cytokinin riboside 5'-monophosphate phosphoribohydrolase</fullName>
        <ecNumber evidence="2">3.2.2.n1</ecNumber>
    </recommendedName>
</protein>
<dbReference type="PANTHER" id="PTHR43393:SF3">
    <property type="entry name" value="LYSINE DECARBOXYLASE-LIKE PROTEIN"/>
    <property type="match status" value="1"/>
</dbReference>
<dbReference type="InterPro" id="IPR005269">
    <property type="entry name" value="LOG"/>
</dbReference>
<comment type="similarity">
    <text evidence="2">Belongs to the LOG family.</text>
</comment>
<reference evidence="3 4" key="1">
    <citation type="submission" date="2018-04" db="EMBL/GenBank/DDBJ databases">
        <title>Novel Campyloabacter and Helicobacter Species and Strains.</title>
        <authorList>
            <person name="Mannion A.J."/>
            <person name="Shen Z."/>
            <person name="Fox J.G."/>
        </authorList>
    </citation>
    <scope>NUCLEOTIDE SEQUENCE [LARGE SCALE GENOMIC DNA]</scope>
    <source>
        <strain evidence="3 4">MIT 99-5101</strain>
    </source>
</reference>
<evidence type="ECO:0000256" key="1">
    <source>
        <dbReference type="ARBA" id="ARBA00000274"/>
    </source>
</evidence>
<comment type="catalytic activity">
    <reaction evidence="1">
        <text>AMP + H2O = D-ribose 5-phosphate + adenine</text>
        <dbReference type="Rhea" id="RHEA:20129"/>
        <dbReference type="ChEBI" id="CHEBI:15377"/>
        <dbReference type="ChEBI" id="CHEBI:16708"/>
        <dbReference type="ChEBI" id="CHEBI:78346"/>
        <dbReference type="ChEBI" id="CHEBI:456215"/>
        <dbReference type="EC" id="3.2.2.4"/>
    </reaction>
</comment>
<dbReference type="InterPro" id="IPR052341">
    <property type="entry name" value="LOG_family_nucleotidases"/>
</dbReference>
<gene>
    <name evidence="3" type="ORF">CQA43_03260</name>
</gene>
<dbReference type="GO" id="GO:0009691">
    <property type="term" value="P:cytokinin biosynthetic process"/>
    <property type="evidence" value="ECO:0007669"/>
    <property type="project" value="UniProtKB-UniRule"/>
</dbReference>
<keyword evidence="4" id="KW-1185">Reference proteome</keyword>
<dbReference type="InterPro" id="IPR031100">
    <property type="entry name" value="LOG_fam"/>
</dbReference>
<dbReference type="GO" id="GO:0005829">
    <property type="term" value="C:cytosol"/>
    <property type="evidence" value="ECO:0007669"/>
    <property type="project" value="TreeGrafter"/>
</dbReference>
<name>A0A3D8IF98_9HELI</name>
<accession>A0A3D8IF98</accession>
<dbReference type="AlphaFoldDB" id="A0A3D8IF98"/>
<dbReference type="RefSeq" id="WP_115551173.1">
    <property type="nucleotide sequence ID" value="NZ_CAPHNE010000008.1"/>
</dbReference>
<dbReference type="Gene3D" id="3.40.50.450">
    <property type="match status" value="1"/>
</dbReference>
<dbReference type="GO" id="GO:0008714">
    <property type="term" value="F:AMP nucleosidase activity"/>
    <property type="evidence" value="ECO:0007669"/>
    <property type="project" value="UniProtKB-EC"/>
</dbReference>
<dbReference type="Pfam" id="PF03641">
    <property type="entry name" value="Lysine_decarbox"/>
    <property type="match status" value="1"/>
</dbReference>
<dbReference type="EC" id="3.2.2.n1" evidence="2"/>